<dbReference type="PANTHER" id="PTHR33692:SF1">
    <property type="entry name" value="RIBOSOME MATURATION FACTOR RIMM"/>
    <property type="match status" value="1"/>
</dbReference>
<keyword evidence="3 5" id="KW-0698">rRNA processing</keyword>
<dbReference type="SUPFAM" id="SSF50447">
    <property type="entry name" value="Translation proteins"/>
    <property type="match status" value="1"/>
</dbReference>
<dbReference type="Pfam" id="PF01782">
    <property type="entry name" value="RimM"/>
    <property type="match status" value="1"/>
</dbReference>
<keyword evidence="4 5" id="KW-0143">Chaperone</keyword>
<dbReference type="Proteomes" id="UP000293550">
    <property type="component" value="Unassembled WGS sequence"/>
</dbReference>
<dbReference type="GO" id="GO:0042274">
    <property type="term" value="P:ribosomal small subunit biogenesis"/>
    <property type="evidence" value="ECO:0007669"/>
    <property type="project" value="UniProtKB-UniRule"/>
</dbReference>
<evidence type="ECO:0000256" key="3">
    <source>
        <dbReference type="ARBA" id="ARBA00022552"/>
    </source>
</evidence>
<organism evidence="8 9">
    <name type="scientific">Candidatus Finniella inopinata</name>
    <dbReference type="NCBI Taxonomy" id="1696036"/>
    <lineage>
        <taxon>Bacteria</taxon>
        <taxon>Pseudomonadati</taxon>
        <taxon>Pseudomonadota</taxon>
        <taxon>Alphaproteobacteria</taxon>
        <taxon>Holosporales</taxon>
        <taxon>Candidatus Paracaedibacteraceae</taxon>
        <taxon>Candidatus Finniella</taxon>
    </lineage>
</organism>
<evidence type="ECO:0000256" key="2">
    <source>
        <dbReference type="ARBA" id="ARBA00022517"/>
    </source>
</evidence>
<dbReference type="Gene3D" id="2.40.30.60">
    <property type="entry name" value="RimM"/>
    <property type="match status" value="1"/>
</dbReference>
<dbReference type="SUPFAM" id="SSF50346">
    <property type="entry name" value="PRC-barrel domain"/>
    <property type="match status" value="1"/>
</dbReference>
<dbReference type="AlphaFoldDB" id="A0A4V2DZT3"/>
<protein>
    <recommendedName>
        <fullName evidence="5">Ribosome maturation factor RimM</fullName>
    </recommendedName>
</protein>
<dbReference type="InterPro" id="IPR036976">
    <property type="entry name" value="RimM_N_sf"/>
</dbReference>
<evidence type="ECO:0000256" key="5">
    <source>
        <dbReference type="HAMAP-Rule" id="MF_00014"/>
    </source>
</evidence>
<keyword evidence="1 5" id="KW-0963">Cytoplasm</keyword>
<dbReference type="GO" id="GO:0043022">
    <property type="term" value="F:ribosome binding"/>
    <property type="evidence" value="ECO:0007669"/>
    <property type="project" value="InterPro"/>
</dbReference>
<evidence type="ECO:0000256" key="1">
    <source>
        <dbReference type="ARBA" id="ARBA00022490"/>
    </source>
</evidence>
<evidence type="ECO:0000259" key="6">
    <source>
        <dbReference type="Pfam" id="PF01782"/>
    </source>
</evidence>
<comment type="similarity">
    <text evidence="5">Belongs to the RimM family.</text>
</comment>
<proteinExistence type="inferred from homology"/>
<dbReference type="RefSeq" id="WP_130153910.1">
    <property type="nucleotide sequence ID" value="NZ_SCFB01000005.1"/>
</dbReference>
<dbReference type="Pfam" id="PF24986">
    <property type="entry name" value="PRC_RimM"/>
    <property type="match status" value="1"/>
</dbReference>
<dbReference type="NCBIfam" id="TIGR02273">
    <property type="entry name" value="16S_RimM"/>
    <property type="match status" value="1"/>
</dbReference>
<keyword evidence="9" id="KW-1185">Reference proteome</keyword>
<dbReference type="GO" id="GO:0005737">
    <property type="term" value="C:cytoplasm"/>
    <property type="evidence" value="ECO:0007669"/>
    <property type="project" value="UniProtKB-SubCell"/>
</dbReference>
<dbReference type="InterPro" id="IPR011033">
    <property type="entry name" value="PRC_barrel-like_sf"/>
</dbReference>
<dbReference type="EMBL" id="SCFB01000005">
    <property type="protein sequence ID" value="RZI46157.1"/>
    <property type="molecule type" value="Genomic_DNA"/>
</dbReference>
<keyword evidence="2 5" id="KW-0690">Ribosome biogenesis</keyword>
<sequence>MTDNTSPQAFICLGEIVGPQSLKGWVRVKTLTESPDDLTAYGPLRTFSGSIVALKIIQVRSQSLVIASVKGCVDRNASESLVGTKLYVHRDQLPHPEEDEFYYRDLIDMQVVDEQGQLVGTIRAVENYGAGDFLDIIDDQKNVYTLPFNKEAVLSVDQEARTLHINRSFLLH</sequence>
<evidence type="ECO:0000313" key="9">
    <source>
        <dbReference type="Proteomes" id="UP000293550"/>
    </source>
</evidence>
<evidence type="ECO:0000256" key="4">
    <source>
        <dbReference type="ARBA" id="ARBA00023186"/>
    </source>
</evidence>
<comment type="domain">
    <text evidence="5">The PRC barrel domain binds ribosomal protein uS19.</text>
</comment>
<evidence type="ECO:0000259" key="7">
    <source>
        <dbReference type="Pfam" id="PF24986"/>
    </source>
</evidence>
<dbReference type="InterPro" id="IPR009000">
    <property type="entry name" value="Transl_B-barrel_sf"/>
</dbReference>
<dbReference type="GO" id="GO:0005840">
    <property type="term" value="C:ribosome"/>
    <property type="evidence" value="ECO:0007669"/>
    <property type="project" value="InterPro"/>
</dbReference>
<dbReference type="Gene3D" id="2.30.30.240">
    <property type="entry name" value="PRC-barrel domain"/>
    <property type="match status" value="1"/>
</dbReference>
<comment type="subunit">
    <text evidence="5">Binds ribosomal protein uS19.</text>
</comment>
<dbReference type="InterPro" id="IPR011961">
    <property type="entry name" value="RimM"/>
</dbReference>
<gene>
    <name evidence="5 8" type="primary">rimM</name>
    <name evidence="8" type="ORF">EQU50_04270</name>
</gene>
<dbReference type="HAMAP" id="MF_00014">
    <property type="entry name" value="Ribosome_mat_RimM"/>
    <property type="match status" value="1"/>
</dbReference>
<comment type="function">
    <text evidence="5">An accessory protein needed during the final step in the assembly of 30S ribosomal subunit, possibly for assembly of the head region. Essential for efficient processing of 16S rRNA. May be needed both before and after RbfA during the maturation of 16S rRNA. It has affinity for free ribosomal 30S subunits but not for 70S ribosomes.</text>
</comment>
<evidence type="ECO:0000313" key="8">
    <source>
        <dbReference type="EMBL" id="RZI46157.1"/>
    </source>
</evidence>
<name>A0A4V2DZT3_9PROT</name>
<comment type="caution">
    <text evidence="8">The sequence shown here is derived from an EMBL/GenBank/DDBJ whole genome shotgun (WGS) entry which is preliminary data.</text>
</comment>
<dbReference type="InterPro" id="IPR002676">
    <property type="entry name" value="RimM_N"/>
</dbReference>
<feature type="domain" description="Ribosome maturation factor RimM PRC barrel" evidence="7">
    <location>
        <begin position="104"/>
        <end position="164"/>
    </location>
</feature>
<feature type="domain" description="RimM N-terminal" evidence="6">
    <location>
        <begin position="13"/>
        <end position="92"/>
    </location>
</feature>
<dbReference type="GO" id="GO:0006364">
    <property type="term" value="P:rRNA processing"/>
    <property type="evidence" value="ECO:0007669"/>
    <property type="project" value="UniProtKB-UniRule"/>
</dbReference>
<accession>A0A4V2DZT3</accession>
<dbReference type="OrthoDB" id="9788191at2"/>
<comment type="subcellular location">
    <subcellularLocation>
        <location evidence="5">Cytoplasm</location>
    </subcellularLocation>
</comment>
<dbReference type="InterPro" id="IPR056792">
    <property type="entry name" value="PRC_RimM"/>
</dbReference>
<dbReference type="PANTHER" id="PTHR33692">
    <property type="entry name" value="RIBOSOME MATURATION FACTOR RIMM"/>
    <property type="match status" value="1"/>
</dbReference>
<reference evidence="8 9" key="1">
    <citation type="submission" date="2018-10" db="EMBL/GenBank/DDBJ databases">
        <title>An updated phylogeny of the Alphaproteobacteria reveals that the parasitic Rickettsiales and Holosporales have independent origins.</title>
        <authorList>
            <person name="Munoz-Gomez S.A."/>
            <person name="Hess S."/>
            <person name="Burger G."/>
            <person name="Lang B.F."/>
            <person name="Susko E."/>
            <person name="Slamovits C.H."/>
            <person name="Roger A.J."/>
        </authorList>
    </citation>
    <scope>NUCLEOTIDE SEQUENCE [LARGE SCALE GENOMIC DNA]</scope>
    <source>
        <strain evidence="8">HOLO01</strain>
    </source>
</reference>